<dbReference type="GO" id="GO:0043531">
    <property type="term" value="F:ADP binding"/>
    <property type="evidence" value="ECO:0007669"/>
    <property type="project" value="InterPro"/>
</dbReference>
<dbReference type="OrthoDB" id="5394701at2759"/>
<dbReference type="SUPFAM" id="SSF52540">
    <property type="entry name" value="P-loop containing nucleoside triphosphate hydrolases"/>
    <property type="match status" value="1"/>
</dbReference>
<dbReference type="Gene3D" id="3.40.50.300">
    <property type="entry name" value="P-loop containing nucleotide triphosphate hydrolases"/>
    <property type="match status" value="1"/>
</dbReference>
<gene>
    <name evidence="2" type="ORF">K505DRAFT_224213</name>
</gene>
<proteinExistence type="predicted"/>
<evidence type="ECO:0000313" key="3">
    <source>
        <dbReference type="Proteomes" id="UP000799757"/>
    </source>
</evidence>
<evidence type="ECO:0000313" key="2">
    <source>
        <dbReference type="EMBL" id="KAF2793725.1"/>
    </source>
</evidence>
<name>A0A6A6XCT4_9PLEO</name>
<accession>A0A6A6XCT4</accession>
<feature type="signal peptide" evidence="1">
    <location>
        <begin position="1"/>
        <end position="18"/>
    </location>
</feature>
<keyword evidence="1" id="KW-0732">Signal</keyword>
<dbReference type="AlphaFoldDB" id="A0A6A6XCT4"/>
<dbReference type="PANTHER" id="PTHR35205">
    <property type="entry name" value="NB-ARC AND TPR DOMAIN PROTEIN"/>
    <property type="match status" value="1"/>
</dbReference>
<dbReference type="EMBL" id="MU001917">
    <property type="protein sequence ID" value="KAF2793725.1"/>
    <property type="molecule type" value="Genomic_DNA"/>
</dbReference>
<dbReference type="Proteomes" id="UP000799757">
    <property type="component" value="Unassembled WGS sequence"/>
</dbReference>
<protein>
    <submittedName>
        <fullName evidence="2">Uncharacterized protein</fullName>
    </submittedName>
</protein>
<organism evidence="2 3">
    <name type="scientific">Melanomma pulvis-pyrius CBS 109.77</name>
    <dbReference type="NCBI Taxonomy" id="1314802"/>
    <lineage>
        <taxon>Eukaryota</taxon>
        <taxon>Fungi</taxon>
        <taxon>Dikarya</taxon>
        <taxon>Ascomycota</taxon>
        <taxon>Pezizomycotina</taxon>
        <taxon>Dothideomycetes</taxon>
        <taxon>Pleosporomycetidae</taxon>
        <taxon>Pleosporales</taxon>
        <taxon>Melanommataceae</taxon>
        <taxon>Melanomma</taxon>
    </lineage>
</organism>
<dbReference type="InterPro" id="IPR027417">
    <property type="entry name" value="P-loop_NTPase"/>
</dbReference>
<evidence type="ECO:0000256" key="1">
    <source>
        <dbReference type="SAM" id="SignalP"/>
    </source>
</evidence>
<feature type="non-terminal residue" evidence="2">
    <location>
        <position position="196"/>
    </location>
</feature>
<keyword evidence="3" id="KW-1185">Reference proteome</keyword>
<reference evidence="2" key="1">
    <citation type="journal article" date="2020" name="Stud. Mycol.">
        <title>101 Dothideomycetes genomes: a test case for predicting lifestyles and emergence of pathogens.</title>
        <authorList>
            <person name="Haridas S."/>
            <person name="Albert R."/>
            <person name="Binder M."/>
            <person name="Bloem J."/>
            <person name="Labutti K."/>
            <person name="Salamov A."/>
            <person name="Andreopoulos B."/>
            <person name="Baker S."/>
            <person name="Barry K."/>
            <person name="Bills G."/>
            <person name="Bluhm B."/>
            <person name="Cannon C."/>
            <person name="Castanera R."/>
            <person name="Culley D."/>
            <person name="Daum C."/>
            <person name="Ezra D."/>
            <person name="Gonzalez J."/>
            <person name="Henrissat B."/>
            <person name="Kuo A."/>
            <person name="Liang C."/>
            <person name="Lipzen A."/>
            <person name="Lutzoni F."/>
            <person name="Magnuson J."/>
            <person name="Mondo S."/>
            <person name="Nolan M."/>
            <person name="Ohm R."/>
            <person name="Pangilinan J."/>
            <person name="Park H.-J."/>
            <person name="Ramirez L."/>
            <person name="Alfaro M."/>
            <person name="Sun H."/>
            <person name="Tritt A."/>
            <person name="Yoshinaga Y."/>
            <person name="Zwiers L.-H."/>
            <person name="Turgeon B."/>
            <person name="Goodwin S."/>
            <person name="Spatafora J."/>
            <person name="Crous P."/>
            <person name="Grigoriev I."/>
        </authorList>
    </citation>
    <scope>NUCLEOTIDE SEQUENCE</scope>
    <source>
        <strain evidence="2">CBS 109.77</strain>
    </source>
</reference>
<feature type="chain" id="PRO_5025567921" evidence="1">
    <location>
        <begin position="19"/>
        <end position="196"/>
    </location>
</feature>
<feature type="non-terminal residue" evidence="2">
    <location>
        <position position="1"/>
    </location>
</feature>
<sequence length="196" mass="22248">QLMLIAARWLLIFDNVESHDIFENCWPAANHGAVLVTTKRHGVVSQPIDQGLEIMTFPIDEGTKFVPHLLKNRQDTEAEENAAKELCEKLNGYALAISQMAAYMNSRAMLVQDFLVLYNKYPKRLHQERKDGWKYIGDDHSLNTVWDISFDALEQSASTCISLFSFYSPDAIPTDLLGLGPSLDLPRNLKFCEDEL</sequence>
<dbReference type="PANTHER" id="PTHR35205:SF1">
    <property type="entry name" value="ZU5 DOMAIN-CONTAINING PROTEIN"/>
    <property type="match status" value="1"/>
</dbReference>